<accession>A0AAU9UME8</accession>
<dbReference type="SUPFAM" id="SSF56672">
    <property type="entry name" value="DNA/RNA polymerases"/>
    <property type="match status" value="1"/>
</dbReference>
<dbReference type="PROSITE" id="PS50878">
    <property type="entry name" value="RT_POL"/>
    <property type="match status" value="1"/>
</dbReference>
<dbReference type="InterPro" id="IPR000477">
    <property type="entry name" value="RT_dom"/>
</dbReference>
<sequence length="146" mass="16528">MCAQDAGEITILVLLDFSHAFDTINRPLFLSKLNYYGFISDAVKWFASYLESIKQLVEMFIKMAPMSVQTCSVDRGVPQGAILGPIIFALYCADIVNNIKHCKYHIYADDVQIYMSFRKTEASIAIQNLNDDLNHIAEWSDSYALS</sequence>
<evidence type="ECO:0000259" key="1">
    <source>
        <dbReference type="PROSITE" id="PS50878"/>
    </source>
</evidence>
<proteinExistence type="predicted"/>
<dbReference type="Pfam" id="PF00078">
    <property type="entry name" value="RVT_1"/>
    <property type="match status" value="1"/>
</dbReference>
<comment type="caution">
    <text evidence="2">The sequence shown here is derived from an EMBL/GenBank/DDBJ whole genome shotgun (WGS) entry which is preliminary data.</text>
</comment>
<protein>
    <recommendedName>
        <fullName evidence="1">Reverse transcriptase domain-containing protein</fullName>
    </recommendedName>
</protein>
<organism evidence="2 3">
    <name type="scientific">Euphydryas editha</name>
    <name type="common">Edith's checkerspot</name>
    <dbReference type="NCBI Taxonomy" id="104508"/>
    <lineage>
        <taxon>Eukaryota</taxon>
        <taxon>Metazoa</taxon>
        <taxon>Ecdysozoa</taxon>
        <taxon>Arthropoda</taxon>
        <taxon>Hexapoda</taxon>
        <taxon>Insecta</taxon>
        <taxon>Pterygota</taxon>
        <taxon>Neoptera</taxon>
        <taxon>Endopterygota</taxon>
        <taxon>Lepidoptera</taxon>
        <taxon>Glossata</taxon>
        <taxon>Ditrysia</taxon>
        <taxon>Papilionoidea</taxon>
        <taxon>Nymphalidae</taxon>
        <taxon>Nymphalinae</taxon>
        <taxon>Euphydryas</taxon>
    </lineage>
</organism>
<dbReference type="GO" id="GO:0071897">
    <property type="term" value="P:DNA biosynthetic process"/>
    <property type="evidence" value="ECO:0007669"/>
    <property type="project" value="UniProtKB-ARBA"/>
</dbReference>
<dbReference type="PANTHER" id="PTHR33332">
    <property type="entry name" value="REVERSE TRANSCRIPTASE DOMAIN-CONTAINING PROTEIN"/>
    <property type="match status" value="1"/>
</dbReference>
<evidence type="ECO:0000313" key="3">
    <source>
        <dbReference type="Proteomes" id="UP001153954"/>
    </source>
</evidence>
<evidence type="ECO:0000313" key="2">
    <source>
        <dbReference type="EMBL" id="CAH2100726.1"/>
    </source>
</evidence>
<reference evidence="2" key="1">
    <citation type="submission" date="2022-03" db="EMBL/GenBank/DDBJ databases">
        <authorList>
            <person name="Tunstrom K."/>
        </authorList>
    </citation>
    <scope>NUCLEOTIDE SEQUENCE</scope>
</reference>
<name>A0AAU9UME8_EUPED</name>
<dbReference type="AlphaFoldDB" id="A0AAU9UME8"/>
<feature type="domain" description="Reverse transcriptase" evidence="1">
    <location>
        <begin position="1"/>
        <end position="146"/>
    </location>
</feature>
<dbReference type="InterPro" id="IPR043502">
    <property type="entry name" value="DNA/RNA_pol_sf"/>
</dbReference>
<dbReference type="EMBL" id="CAKOGL010000023">
    <property type="protein sequence ID" value="CAH2100726.1"/>
    <property type="molecule type" value="Genomic_DNA"/>
</dbReference>
<gene>
    <name evidence="2" type="ORF">EEDITHA_LOCUS15552</name>
</gene>
<keyword evidence="3" id="KW-1185">Reference proteome</keyword>
<dbReference type="Proteomes" id="UP001153954">
    <property type="component" value="Unassembled WGS sequence"/>
</dbReference>